<dbReference type="OMA" id="KVIYFQN"/>
<dbReference type="EMBL" id="UYYF01000254">
    <property type="protein sequence ID" value="VDM97328.1"/>
    <property type="molecule type" value="Genomic_DNA"/>
</dbReference>
<dbReference type="Proteomes" id="UP000276776">
    <property type="component" value="Unassembled WGS sequence"/>
</dbReference>
<evidence type="ECO:0000313" key="3">
    <source>
        <dbReference type="EMBL" id="VDM97328.1"/>
    </source>
</evidence>
<feature type="compositionally biased region" description="Basic and acidic residues" evidence="1">
    <location>
        <begin position="267"/>
        <end position="290"/>
    </location>
</feature>
<dbReference type="SUPFAM" id="SSF57414">
    <property type="entry name" value="Hairpin loop containing domain-like"/>
    <property type="match status" value="2"/>
</dbReference>
<feature type="region of interest" description="Disordered" evidence="1">
    <location>
        <begin position="248"/>
        <end position="291"/>
    </location>
</feature>
<feature type="compositionally biased region" description="Basic and acidic residues" evidence="1">
    <location>
        <begin position="250"/>
        <end position="259"/>
    </location>
</feature>
<dbReference type="PROSITE" id="PS50948">
    <property type="entry name" value="PAN"/>
    <property type="match status" value="2"/>
</dbReference>
<evidence type="ECO:0000313" key="4">
    <source>
        <dbReference type="Proteomes" id="UP000276776"/>
    </source>
</evidence>
<sequence>MMSTAVHSDTFRNQHAFCENRVSAFTVSDNRQLVSSSSLIYEDVTEEVCLKMCSENRDNSGRTILCASFVYDHATFVCKIYRSRSYPESDLETEVAPGKRFFEKFCLREKVPAECANSQFLKADQSVIIGYARNVSAATSVEECIAQCLNENFQCRSVMYFYAEGECITNTESAMTQPNSYAREESDKVIYIQNGCPAVLARQKQLGSLVSSGTELPLKTIGGSDKDVIYESEAVSTVAMSEENNAEINNKSENDEARISESNVKTDSLRTEKALRQEKSRKERFDEQSLRNRQGRISKTYMGRSSSTEEEAFPEISKLHERKMTKLVFNAGSESKEEFTLEASKDNSFEENSPLEVRPSTFQIENHYGERENSGATIQGKAKAFALPQKPIKRLKIETLNALEEEDHFSQWSQWSECKKAGERSIRRRKCYNLRKCVGGLMEVMKCPKILQDVEPKYRGGHETQTIYGKEPASASSLLTQGAAGPPLRPSLTSLGLPFVINDNTGNGADIADDILFNSEQSMSSNQYKKKTSEEIWSPWPGVCQVNDSVFEISIFDQMAKSCDQLPRCG</sequence>
<dbReference type="InterPro" id="IPR052774">
    <property type="entry name" value="Celegans_DevNeuronal_Protein"/>
</dbReference>
<dbReference type="CDD" id="cd01099">
    <property type="entry name" value="PAN_AP_HGF"/>
    <property type="match status" value="1"/>
</dbReference>
<dbReference type="Pfam" id="PF00024">
    <property type="entry name" value="PAN_1"/>
    <property type="match status" value="2"/>
</dbReference>
<accession>A0A0N5CNH4</accession>
<dbReference type="PANTHER" id="PTHR47327">
    <property type="entry name" value="FI18240P1-RELATED"/>
    <property type="match status" value="1"/>
</dbReference>
<dbReference type="GO" id="GO:0009653">
    <property type="term" value="P:anatomical structure morphogenesis"/>
    <property type="evidence" value="ECO:0007669"/>
    <property type="project" value="TreeGrafter"/>
</dbReference>
<dbReference type="OrthoDB" id="5867217at2759"/>
<dbReference type="WBParaSite" id="TCLT_0000173201-mRNA-1">
    <property type="protein sequence ID" value="TCLT_0000173201-mRNA-1"/>
    <property type="gene ID" value="TCLT_0000173201"/>
</dbReference>
<evidence type="ECO:0000256" key="1">
    <source>
        <dbReference type="SAM" id="MobiDB-lite"/>
    </source>
</evidence>
<gene>
    <name evidence="3" type="ORF">TCLT_LOCUS1733</name>
</gene>
<name>A0A0N5CNH4_THECL</name>
<reference evidence="5" key="1">
    <citation type="submission" date="2017-02" db="UniProtKB">
        <authorList>
            <consortium name="WormBaseParasite"/>
        </authorList>
    </citation>
    <scope>IDENTIFICATION</scope>
</reference>
<dbReference type="STRING" id="103827.A0A0N5CNH4"/>
<keyword evidence="4" id="KW-1185">Reference proteome</keyword>
<feature type="domain" description="Apple" evidence="2">
    <location>
        <begin position="18"/>
        <end position="106"/>
    </location>
</feature>
<organism evidence="5">
    <name type="scientific">Thelazia callipaeda</name>
    <name type="common">Oriental eyeworm</name>
    <name type="synonym">Parasitic nematode</name>
    <dbReference type="NCBI Taxonomy" id="103827"/>
    <lineage>
        <taxon>Eukaryota</taxon>
        <taxon>Metazoa</taxon>
        <taxon>Ecdysozoa</taxon>
        <taxon>Nematoda</taxon>
        <taxon>Chromadorea</taxon>
        <taxon>Rhabditida</taxon>
        <taxon>Spirurina</taxon>
        <taxon>Spiruromorpha</taxon>
        <taxon>Thelazioidea</taxon>
        <taxon>Thelaziidae</taxon>
        <taxon>Thelazia</taxon>
    </lineage>
</organism>
<reference evidence="3 4" key="2">
    <citation type="submission" date="2018-11" db="EMBL/GenBank/DDBJ databases">
        <authorList>
            <consortium name="Pathogen Informatics"/>
        </authorList>
    </citation>
    <scope>NUCLEOTIDE SEQUENCE [LARGE SCALE GENOMIC DNA]</scope>
</reference>
<proteinExistence type="predicted"/>
<dbReference type="InterPro" id="IPR003609">
    <property type="entry name" value="Pan_app"/>
</dbReference>
<dbReference type="Gene3D" id="3.50.4.10">
    <property type="entry name" value="Hepatocyte Growth Factor"/>
    <property type="match status" value="2"/>
</dbReference>
<protein>
    <submittedName>
        <fullName evidence="5">PAN domain protein</fullName>
    </submittedName>
</protein>
<dbReference type="PANTHER" id="PTHR47327:SF4">
    <property type="entry name" value="APPLE DOMAIN-CONTAINING PROTEIN-RELATED"/>
    <property type="match status" value="1"/>
</dbReference>
<dbReference type="SMART" id="SM00473">
    <property type="entry name" value="PAN_AP"/>
    <property type="match status" value="2"/>
</dbReference>
<evidence type="ECO:0000259" key="2">
    <source>
        <dbReference type="PROSITE" id="PS50948"/>
    </source>
</evidence>
<feature type="domain" description="Apple" evidence="2">
    <location>
        <begin position="115"/>
        <end position="196"/>
    </location>
</feature>
<dbReference type="AlphaFoldDB" id="A0A0N5CNH4"/>
<evidence type="ECO:0000313" key="5">
    <source>
        <dbReference type="WBParaSite" id="TCLT_0000173201-mRNA-1"/>
    </source>
</evidence>